<sequence length="488" mass="56895">MANEKLSRQNTESTLRNEKKLVEEKLENFKTEKVGLLKQIEDGKQELSLVRVKKDEQLKLIEDKLIKKDDRLKELEKEMEALRVDKEKVISQKENSLQEASGELERKEHEIKILQSEKFETEEKLLIEKLNSEKSDLEVVASELGINLEALHDLIKNYQRLLFAHKEHDRVVVEDSEGKIAKTKQTLLNSKVSIENVRKVSRECERLAALHYYKILKVSETATLEEIKNTYRKSLEEKEKANDEMKKINEAFEILGDEELRKRYDNGETIASDFDKLKLKILKLEMKALDRSSTLNEIGSAFCFTLPRGEDRSEELKNFKEEMIKAIKETEVTLRIRKENKKRGEVDSELNQARTVAFQEIEKSINEKDLKVEDLRQYANYQERINSSGEVPRENPNYPPWPNPNPGFPVRSNFPKTEPGRLVDEIKRERLTNDRLNKHISFLESKNKKLEEAVQSLKVVAPQTSWIKQFPFIGGKNQQAQVQVPPKK</sequence>
<dbReference type="SMART" id="SM00271">
    <property type="entry name" value="DnaJ"/>
    <property type="match status" value="1"/>
</dbReference>
<evidence type="ECO:0000313" key="4">
    <source>
        <dbReference type="Proteomes" id="UP000789508"/>
    </source>
</evidence>
<feature type="domain" description="J" evidence="2">
    <location>
        <begin position="211"/>
        <end position="268"/>
    </location>
</feature>
<feature type="coiled-coil region" evidence="1">
    <location>
        <begin position="433"/>
        <end position="460"/>
    </location>
</feature>
<reference evidence="3" key="1">
    <citation type="submission" date="2021-06" db="EMBL/GenBank/DDBJ databases">
        <authorList>
            <person name="Kallberg Y."/>
            <person name="Tangrot J."/>
            <person name="Rosling A."/>
        </authorList>
    </citation>
    <scope>NUCLEOTIDE SEQUENCE</scope>
    <source>
        <strain evidence="3">FL130A</strain>
    </source>
</reference>
<dbReference type="SUPFAM" id="SSF46565">
    <property type="entry name" value="Chaperone J-domain"/>
    <property type="match status" value="1"/>
</dbReference>
<feature type="coiled-coil region" evidence="1">
    <location>
        <begin position="224"/>
        <end position="258"/>
    </location>
</feature>
<keyword evidence="4" id="KW-1185">Reference proteome</keyword>
<dbReference type="AlphaFoldDB" id="A0A9N9H816"/>
<evidence type="ECO:0000313" key="3">
    <source>
        <dbReference type="EMBL" id="CAG8660371.1"/>
    </source>
</evidence>
<dbReference type="OrthoDB" id="2449372at2759"/>
<dbReference type="PANTHER" id="PTHR44873">
    <property type="entry name" value="DNAJ HOMOLOG SUBFAMILY C MEMBER 30, MITOCHONDRIAL"/>
    <property type="match status" value="1"/>
</dbReference>
<keyword evidence="1" id="KW-0175">Coiled coil</keyword>
<evidence type="ECO:0000259" key="2">
    <source>
        <dbReference type="PROSITE" id="PS50076"/>
    </source>
</evidence>
<accession>A0A9N9H816</accession>
<dbReference type="PRINTS" id="PR00625">
    <property type="entry name" value="JDOMAIN"/>
</dbReference>
<dbReference type="PANTHER" id="PTHR44873:SF1">
    <property type="entry name" value="DNAJ HOMOLOG SUBFAMILY C MEMBER 30, MITOCHONDRIAL"/>
    <property type="match status" value="1"/>
</dbReference>
<dbReference type="EMBL" id="CAJVPS010010799">
    <property type="protein sequence ID" value="CAG8660371.1"/>
    <property type="molecule type" value="Genomic_DNA"/>
</dbReference>
<dbReference type="PROSITE" id="PS50076">
    <property type="entry name" value="DNAJ_2"/>
    <property type="match status" value="1"/>
</dbReference>
<dbReference type="Gene3D" id="1.10.287.110">
    <property type="entry name" value="DnaJ domain"/>
    <property type="match status" value="1"/>
</dbReference>
<protein>
    <submittedName>
        <fullName evidence="3">13911_t:CDS:1</fullName>
    </submittedName>
</protein>
<dbReference type="InterPro" id="IPR053025">
    <property type="entry name" value="Mito_ATP_Synthase-Asso"/>
</dbReference>
<evidence type="ECO:0000256" key="1">
    <source>
        <dbReference type="SAM" id="Coils"/>
    </source>
</evidence>
<name>A0A9N9H816_9GLOM</name>
<proteinExistence type="predicted"/>
<feature type="coiled-coil region" evidence="1">
    <location>
        <begin position="8"/>
        <end position="124"/>
    </location>
</feature>
<dbReference type="CDD" id="cd06257">
    <property type="entry name" value="DnaJ"/>
    <property type="match status" value="1"/>
</dbReference>
<dbReference type="Pfam" id="PF00226">
    <property type="entry name" value="DnaJ"/>
    <property type="match status" value="1"/>
</dbReference>
<dbReference type="InterPro" id="IPR001623">
    <property type="entry name" value="DnaJ_domain"/>
</dbReference>
<organism evidence="3 4">
    <name type="scientific">Ambispora leptoticha</name>
    <dbReference type="NCBI Taxonomy" id="144679"/>
    <lineage>
        <taxon>Eukaryota</taxon>
        <taxon>Fungi</taxon>
        <taxon>Fungi incertae sedis</taxon>
        <taxon>Mucoromycota</taxon>
        <taxon>Glomeromycotina</taxon>
        <taxon>Glomeromycetes</taxon>
        <taxon>Archaeosporales</taxon>
        <taxon>Ambisporaceae</taxon>
        <taxon>Ambispora</taxon>
    </lineage>
</organism>
<dbReference type="Proteomes" id="UP000789508">
    <property type="component" value="Unassembled WGS sequence"/>
</dbReference>
<comment type="caution">
    <text evidence="3">The sequence shown here is derived from an EMBL/GenBank/DDBJ whole genome shotgun (WGS) entry which is preliminary data.</text>
</comment>
<dbReference type="InterPro" id="IPR036869">
    <property type="entry name" value="J_dom_sf"/>
</dbReference>
<gene>
    <name evidence="3" type="ORF">ALEPTO_LOCUS10304</name>
</gene>